<feature type="domain" description="NADH:quinone oxidoreductase/Mrp antiporter transmembrane" evidence="9">
    <location>
        <begin position="5"/>
        <end position="150"/>
    </location>
</feature>
<evidence type="ECO:0000256" key="5">
    <source>
        <dbReference type="ARBA" id="ARBA00023002"/>
    </source>
</evidence>
<evidence type="ECO:0000259" key="9">
    <source>
        <dbReference type="Pfam" id="PF00361"/>
    </source>
</evidence>
<dbReference type="InterPro" id="IPR001516">
    <property type="entry name" value="Proton_antipo_N"/>
</dbReference>
<feature type="transmembrane region" description="Helical" evidence="8">
    <location>
        <begin position="507"/>
        <end position="530"/>
    </location>
</feature>
<feature type="transmembrane region" description="Helical" evidence="8">
    <location>
        <begin position="837"/>
        <end position="858"/>
    </location>
</feature>
<dbReference type="Pfam" id="PF00361">
    <property type="entry name" value="Proton_antipo_M"/>
    <property type="match status" value="3"/>
</dbReference>
<organism evidence="11 12">
    <name type="scientific">Telmatospirillum siberiense</name>
    <dbReference type="NCBI Taxonomy" id="382514"/>
    <lineage>
        <taxon>Bacteria</taxon>
        <taxon>Pseudomonadati</taxon>
        <taxon>Pseudomonadota</taxon>
        <taxon>Alphaproteobacteria</taxon>
        <taxon>Rhodospirillales</taxon>
        <taxon>Rhodospirillaceae</taxon>
        <taxon>Telmatospirillum</taxon>
    </lineage>
</organism>
<keyword evidence="2" id="KW-1003">Cell membrane</keyword>
<dbReference type="Pfam" id="PF00662">
    <property type="entry name" value="Proton_antipo_N"/>
    <property type="match status" value="2"/>
</dbReference>
<evidence type="ECO:0000256" key="7">
    <source>
        <dbReference type="RuleBase" id="RU000320"/>
    </source>
</evidence>
<evidence type="ECO:0000256" key="8">
    <source>
        <dbReference type="SAM" id="Phobius"/>
    </source>
</evidence>
<comment type="subcellular location">
    <subcellularLocation>
        <location evidence="1">Cell membrane</location>
        <topology evidence="1">Multi-pass membrane protein</topology>
    </subcellularLocation>
    <subcellularLocation>
        <location evidence="7">Membrane</location>
        <topology evidence="7">Multi-pass membrane protein</topology>
    </subcellularLocation>
</comment>
<feature type="transmembrane region" description="Helical" evidence="8">
    <location>
        <begin position="139"/>
        <end position="159"/>
    </location>
</feature>
<feature type="transmembrane region" description="Helical" evidence="8">
    <location>
        <begin position="400"/>
        <end position="423"/>
    </location>
</feature>
<dbReference type="RefSeq" id="WP_101250186.1">
    <property type="nucleotide sequence ID" value="NZ_PIUM01000007.1"/>
</dbReference>
<keyword evidence="3 7" id="KW-0812">Transmembrane</keyword>
<evidence type="ECO:0000256" key="2">
    <source>
        <dbReference type="ARBA" id="ARBA00022475"/>
    </source>
</evidence>
<feature type="transmembrane region" description="Helical" evidence="8">
    <location>
        <begin position="307"/>
        <end position="323"/>
    </location>
</feature>
<evidence type="ECO:0000256" key="4">
    <source>
        <dbReference type="ARBA" id="ARBA00022989"/>
    </source>
</evidence>
<evidence type="ECO:0000256" key="6">
    <source>
        <dbReference type="ARBA" id="ARBA00023136"/>
    </source>
</evidence>
<feature type="transmembrane region" description="Helical" evidence="8">
    <location>
        <begin position="360"/>
        <end position="380"/>
    </location>
</feature>
<feature type="transmembrane region" description="Helical" evidence="8">
    <location>
        <begin position="1183"/>
        <end position="1204"/>
    </location>
</feature>
<evidence type="ECO:0000313" key="12">
    <source>
        <dbReference type="Proteomes" id="UP000233293"/>
    </source>
</evidence>
<keyword evidence="6 8" id="KW-0472">Membrane</keyword>
<feature type="transmembrane region" description="Helical" evidence="8">
    <location>
        <begin position="651"/>
        <end position="670"/>
    </location>
</feature>
<feature type="transmembrane region" description="Helical" evidence="8">
    <location>
        <begin position="1092"/>
        <end position="1113"/>
    </location>
</feature>
<protein>
    <submittedName>
        <fullName evidence="11">Oxidoreductase</fullName>
    </submittedName>
</protein>
<dbReference type="AlphaFoldDB" id="A0A2N3PX00"/>
<dbReference type="PANTHER" id="PTHR42682">
    <property type="entry name" value="HYDROGENASE-4 COMPONENT F"/>
    <property type="match status" value="1"/>
</dbReference>
<feature type="transmembrane region" description="Helical" evidence="8">
    <location>
        <begin position="808"/>
        <end position="825"/>
    </location>
</feature>
<feature type="transmembrane region" description="Helical" evidence="8">
    <location>
        <begin position="444"/>
        <end position="466"/>
    </location>
</feature>
<dbReference type="PANTHER" id="PTHR42682:SF4">
    <property type="entry name" value="NADH-UBIQUINONE_PLASTOQUINONE"/>
    <property type="match status" value="1"/>
</dbReference>
<keyword evidence="4 8" id="KW-1133">Transmembrane helix</keyword>
<feature type="transmembrane region" description="Helical" evidence="8">
    <location>
        <begin position="250"/>
        <end position="268"/>
    </location>
</feature>
<dbReference type="OrthoDB" id="9811798at2"/>
<accession>A0A2N3PX00</accession>
<feature type="transmembrane region" description="Helical" evidence="8">
    <location>
        <begin position="102"/>
        <end position="119"/>
    </location>
</feature>
<keyword evidence="5" id="KW-0560">Oxidoreductase</keyword>
<gene>
    <name evidence="11" type="ORF">CWS72_08590</name>
</gene>
<dbReference type="InterPro" id="IPR052175">
    <property type="entry name" value="ComplexI-like_HydComp"/>
</dbReference>
<sequence length="1260" mass="132964">MLSSTILAWVGVLLLLAGEIAALASMRNVVRALVISSIAELGYVLFGFGLGSVAGETGAVMHLGYQLVMRGLLFLALVPLVRAAGSSRLEDMSGVGQSNRMVSLLFGFAMFSVMGLSPFKGSFAKFLVLYGAVEQGQWGLASFGTIASVVSLVVYITIIQRICFARKAKGEPPARTVAPGALALPLGVLTLATIVMSLFPQPLEDAAQHLVGAVGGTGLPDYESPWSLLVLVPYIGGFVLYGLGCLSGRLRDVAAIALAAVTMVLAWQNGSVDAVSWLFSVVFAGIALLVVIYSFSYIRAHEAANRYYFFLFLAIGSLLGLVTEQQFGNFYVFWELMTWSTYFLVIHEQSEKALAAGRKYFLMCASGAYVMHFGILLLHAQIGSFEMGVIAQHVGELSSGVTTVVVFLFMVGLGVKAGVFPFHGWLPDAHPVAPSSISAPMSGIVTKAGVYGLIKVLFVLFGAGLLSKASPAGSFSSFGLTLSCLGAVTVVYAEIKALRERELKRMLAYSTLAQVGEIVAVLGIGSYLAIAGASLHVVNHAAMKSLLFLAAGSFIFRLGRKRLDEFKGVGRAMPLTGLFFAIGALAVMGLPPFSGFFSKFLMIYACVAAGLWPLAAIILAGSVIGAVYYARVLRILFFERYQGPAVAEAPFSMLLATGLLSAFVILGGLVPDYGVLLVRPVADLAAARGGQAIADIPSLQMIWPASAVAVAIGAGLTFLLGRRHPVAAGVLSILAMLAAVASIIVQGAQYDRLSFWFALLIAGVGALNLSHSIGYMRHGHAHGRYYFLFLAMIGGLLGMTASTDLFNFFAFWEIMSSWTLFFLIIHEETPEALREGFKYFLFNFIGASIMFLGVAMLGARSGGFGFEQLRNAAPGMDLPWLAGAVVLILVGLAMKAAMLPVRIDYQMHPATAPTPVSGYISSVLLKSGPYGVLKLFAVLGGSVLFARLGTVMDISLPLYVLAVVAAVTVLYAGAQAMIQTGVKRVLIYATVCQLGYILLGLSLGSALGVAGGLMHLVNHMLLKDTLFLAAGCILAQAHVVDLDDLGGLGRKMPWTMGLFLFAGLSIAGMPPLNGFTSKWLIFQACLQSGHYLLGLAALMGSLFTLAAILKFAHAAFMGETSQVSAGMVEAPASMLVPMGILVGASVLVGLFPGLLLVPIAGIQQSLGLEAVVASWGGPLPGPGGWSNAPITILLLIIAAAGWLYTRMGGSRVRVGNVHLCGNDFDLRQGRMGPSNLYESPDGLIRTVLAAHPEEGSAKHV</sequence>
<feature type="transmembrane region" description="Helical" evidence="8">
    <location>
        <begin position="1054"/>
        <end position="1072"/>
    </location>
</feature>
<feature type="transmembrane region" description="Helical" evidence="8">
    <location>
        <begin position="985"/>
        <end position="1013"/>
    </location>
</feature>
<feature type="transmembrane region" description="Helical" evidence="8">
    <location>
        <begin position="701"/>
        <end position="720"/>
    </location>
</feature>
<feature type="transmembrane region" description="Helical" evidence="8">
    <location>
        <begin position="1134"/>
        <end position="1163"/>
    </location>
</feature>
<feature type="transmembrane region" description="Helical" evidence="8">
    <location>
        <begin position="753"/>
        <end position="773"/>
    </location>
</feature>
<dbReference type="InterPro" id="IPR001750">
    <property type="entry name" value="ND/Mrp_TM"/>
</dbReference>
<dbReference type="GO" id="GO:0005886">
    <property type="term" value="C:plasma membrane"/>
    <property type="evidence" value="ECO:0007669"/>
    <property type="project" value="UniProtKB-SubCell"/>
</dbReference>
<keyword evidence="12" id="KW-1185">Reference proteome</keyword>
<reference evidence="12" key="1">
    <citation type="submission" date="2017-12" db="EMBL/GenBank/DDBJ databases">
        <title>Draft genome sequence of Telmatospirillum siberiense 26-4b1T, an acidotolerant peatland alphaproteobacterium potentially involved in sulfur cycling.</title>
        <authorList>
            <person name="Hausmann B."/>
            <person name="Pjevac P."/>
            <person name="Schreck K."/>
            <person name="Herbold C.W."/>
            <person name="Daims H."/>
            <person name="Wagner M."/>
            <person name="Pester M."/>
            <person name="Loy A."/>
        </authorList>
    </citation>
    <scope>NUCLEOTIDE SEQUENCE [LARGE SCALE GENOMIC DNA]</scope>
    <source>
        <strain evidence="12">26-4b1</strain>
    </source>
</reference>
<feature type="transmembrane region" description="Helical" evidence="8">
    <location>
        <begin position="6"/>
        <end position="25"/>
    </location>
</feature>
<evidence type="ECO:0000259" key="10">
    <source>
        <dbReference type="Pfam" id="PF00662"/>
    </source>
</evidence>
<feature type="transmembrane region" description="Helical" evidence="8">
    <location>
        <begin position="63"/>
        <end position="81"/>
    </location>
</feature>
<proteinExistence type="predicted"/>
<feature type="domain" description="NADH-Ubiquinone oxidoreductase (complex I) chain 5 N-terminal" evidence="10">
    <location>
        <begin position="748"/>
        <end position="786"/>
    </location>
</feature>
<feature type="domain" description="NADH:quinone oxidoreductase/Mrp antiporter transmembrane" evidence="9">
    <location>
        <begin position="329"/>
        <end position="624"/>
    </location>
</feature>
<dbReference type="EMBL" id="PIUM01000007">
    <property type="protein sequence ID" value="PKU24926.1"/>
    <property type="molecule type" value="Genomic_DNA"/>
</dbReference>
<feature type="transmembrane region" description="Helical" evidence="8">
    <location>
        <begin position="180"/>
        <end position="199"/>
    </location>
</feature>
<feature type="transmembrane region" description="Helical" evidence="8">
    <location>
        <begin position="602"/>
        <end position="630"/>
    </location>
</feature>
<dbReference type="Proteomes" id="UP000233293">
    <property type="component" value="Unassembled WGS sequence"/>
</dbReference>
<feature type="transmembrane region" description="Helical" evidence="8">
    <location>
        <begin position="542"/>
        <end position="560"/>
    </location>
</feature>
<feature type="transmembrane region" description="Helical" evidence="8">
    <location>
        <begin position="878"/>
        <end position="898"/>
    </location>
</feature>
<feature type="transmembrane region" description="Helical" evidence="8">
    <location>
        <begin position="226"/>
        <end position="243"/>
    </location>
</feature>
<feature type="transmembrane region" description="Helical" evidence="8">
    <location>
        <begin position="274"/>
        <end position="295"/>
    </location>
</feature>
<feature type="transmembrane region" description="Helical" evidence="8">
    <location>
        <begin position="785"/>
        <end position="802"/>
    </location>
</feature>
<feature type="transmembrane region" description="Helical" evidence="8">
    <location>
        <begin position="32"/>
        <end position="51"/>
    </location>
</feature>
<name>A0A2N3PX00_9PROT</name>
<feature type="domain" description="NADH:quinone oxidoreductase/Mrp antiporter transmembrane" evidence="9">
    <location>
        <begin position="802"/>
        <end position="1104"/>
    </location>
</feature>
<dbReference type="GO" id="GO:0016491">
    <property type="term" value="F:oxidoreductase activity"/>
    <property type="evidence" value="ECO:0007669"/>
    <property type="project" value="UniProtKB-KW"/>
</dbReference>
<dbReference type="PRINTS" id="PR01434">
    <property type="entry name" value="NADHDHGNASE5"/>
</dbReference>
<feature type="transmembrane region" description="Helical" evidence="8">
    <location>
        <begin position="472"/>
        <end position="495"/>
    </location>
</feature>
<evidence type="ECO:0000256" key="3">
    <source>
        <dbReference type="ARBA" id="ARBA00022692"/>
    </source>
</evidence>
<comment type="caution">
    <text evidence="11">The sequence shown here is derived from an EMBL/GenBank/DDBJ whole genome shotgun (WGS) entry which is preliminary data.</text>
</comment>
<evidence type="ECO:0000313" key="11">
    <source>
        <dbReference type="EMBL" id="PKU24926.1"/>
    </source>
</evidence>
<feature type="transmembrane region" description="Helical" evidence="8">
    <location>
        <begin position="930"/>
        <end position="948"/>
    </location>
</feature>
<feature type="transmembrane region" description="Helical" evidence="8">
    <location>
        <begin position="954"/>
        <end position="973"/>
    </location>
</feature>
<feature type="transmembrane region" description="Helical" evidence="8">
    <location>
        <begin position="727"/>
        <end position="747"/>
    </location>
</feature>
<feature type="domain" description="NADH-Ubiquinone oxidoreductase (complex I) chain 5 N-terminal" evidence="10">
    <location>
        <begin position="272"/>
        <end position="308"/>
    </location>
</feature>
<evidence type="ECO:0000256" key="1">
    <source>
        <dbReference type="ARBA" id="ARBA00004651"/>
    </source>
</evidence>
<feature type="transmembrane region" description="Helical" evidence="8">
    <location>
        <begin position="329"/>
        <end position="348"/>
    </location>
</feature>
<feature type="transmembrane region" description="Helical" evidence="8">
    <location>
        <begin position="572"/>
        <end position="590"/>
    </location>
</feature>